<feature type="region of interest" description="Disordered" evidence="1">
    <location>
        <begin position="201"/>
        <end position="221"/>
    </location>
</feature>
<name>A0A6C0CYJ6_9ZZZZ</name>
<evidence type="ECO:0000256" key="1">
    <source>
        <dbReference type="SAM" id="MobiDB-lite"/>
    </source>
</evidence>
<feature type="compositionally biased region" description="Basic and acidic residues" evidence="1">
    <location>
        <begin position="336"/>
        <end position="345"/>
    </location>
</feature>
<evidence type="ECO:0000313" key="2">
    <source>
        <dbReference type="EMBL" id="QHT09896.1"/>
    </source>
</evidence>
<proteinExistence type="predicted"/>
<feature type="region of interest" description="Disordered" evidence="1">
    <location>
        <begin position="326"/>
        <end position="345"/>
    </location>
</feature>
<protein>
    <submittedName>
        <fullName evidence="2">Uncharacterized protein</fullName>
    </submittedName>
</protein>
<accession>A0A6C0CYJ6</accession>
<reference evidence="2" key="1">
    <citation type="journal article" date="2020" name="Nature">
        <title>Giant virus diversity and host interactions through global metagenomics.</title>
        <authorList>
            <person name="Schulz F."/>
            <person name="Roux S."/>
            <person name="Paez-Espino D."/>
            <person name="Jungbluth S."/>
            <person name="Walsh D.A."/>
            <person name="Denef V.J."/>
            <person name="McMahon K.D."/>
            <person name="Konstantinidis K.T."/>
            <person name="Eloe-Fadrosh E.A."/>
            <person name="Kyrpides N.C."/>
            <person name="Woyke T."/>
        </authorList>
    </citation>
    <scope>NUCLEOTIDE SEQUENCE</scope>
    <source>
        <strain evidence="2">GVMAG-M-3300023174-104</strain>
    </source>
</reference>
<dbReference type="AlphaFoldDB" id="A0A6C0CYJ6"/>
<dbReference type="InterPro" id="IPR045409">
    <property type="entry name" value="DUF5891"/>
</dbReference>
<organism evidence="2">
    <name type="scientific">viral metagenome</name>
    <dbReference type="NCBI Taxonomy" id="1070528"/>
    <lineage>
        <taxon>unclassified sequences</taxon>
        <taxon>metagenomes</taxon>
        <taxon>organismal metagenomes</taxon>
    </lineage>
</organism>
<sequence>MDSKEGTVLEIIDTVDFAVNNTSNQQDECLMNEALDEVLPTTNVATDTINEGETKICVKPEMEVVQSEKSEEENLLKGFKSVCNFVKALNDVFGDRSPSLQLYSHLLEKTGLIHEDPIKKHIGLFRNFCKENELFIINKDYVSFQSMSNERATIQYSDKVFIDMKKVFTLADKEQLETIYNHLLTISAVLVPTSKAKKVLKEMKNSSSSSSDSKSRGPPVDPTEFITKIFKKISENVNLDSSNPMEMITSLMSSGVLTDIMSMMNDGMGNGSLDIPQLLSTLQSFMTMFQGVNGGDNAGANGGMNGNMNGMDMSNLGPLMEMMKTMGGNGNGNGGQDERPPTTNT</sequence>
<dbReference type="EMBL" id="MN739518">
    <property type="protein sequence ID" value="QHT09896.1"/>
    <property type="molecule type" value="Genomic_DNA"/>
</dbReference>
<dbReference type="Pfam" id="PF19241">
    <property type="entry name" value="DUF5891"/>
    <property type="match status" value="1"/>
</dbReference>